<dbReference type="InterPro" id="IPR011991">
    <property type="entry name" value="ArsR-like_HTH"/>
</dbReference>
<dbReference type="InterPro" id="IPR036388">
    <property type="entry name" value="WH-like_DNA-bd_sf"/>
</dbReference>
<dbReference type="NCBIfam" id="NF033788">
    <property type="entry name" value="HTH_metalloreg"/>
    <property type="match status" value="1"/>
</dbReference>
<sequence length="109" mass="12599">MKNLEQLKNEFANLSEFLIAIGDETRQAIIIALLEDNACNGLRVNDLTEVTDLSRPAISHHLKILKQAHLVDFRREGTKNYYYLSHNISEIEQLRQLLTHVSDIIDKEQ</sequence>
<name>A0A0R2KZZ0_9LACO</name>
<dbReference type="PANTHER" id="PTHR43132:SF6">
    <property type="entry name" value="HTH-TYPE TRANSCRIPTIONAL REPRESSOR CZRA"/>
    <property type="match status" value="1"/>
</dbReference>
<gene>
    <name evidence="5" type="ORF">IV81_GL000819</name>
</gene>
<accession>A0A0R2KZZ0</accession>
<feature type="domain" description="HTH arsR-type" evidence="4">
    <location>
        <begin position="7"/>
        <end position="109"/>
    </location>
</feature>
<evidence type="ECO:0000313" key="5">
    <source>
        <dbReference type="EMBL" id="KRN95027.1"/>
    </source>
</evidence>
<evidence type="ECO:0000256" key="3">
    <source>
        <dbReference type="ARBA" id="ARBA00023163"/>
    </source>
</evidence>
<dbReference type="InterPro" id="IPR051011">
    <property type="entry name" value="Metal_resp_trans_reg"/>
</dbReference>
<dbReference type="InterPro" id="IPR001845">
    <property type="entry name" value="HTH_ArsR_DNA-bd_dom"/>
</dbReference>
<evidence type="ECO:0000313" key="6">
    <source>
        <dbReference type="Proteomes" id="UP000051859"/>
    </source>
</evidence>
<dbReference type="RefSeq" id="WP_057801556.1">
    <property type="nucleotide sequence ID" value="NZ_JQBX01000002.1"/>
</dbReference>
<dbReference type="Proteomes" id="UP000051859">
    <property type="component" value="Unassembled WGS sequence"/>
</dbReference>
<dbReference type="Pfam" id="PF01022">
    <property type="entry name" value="HTH_5"/>
    <property type="match status" value="1"/>
</dbReference>
<dbReference type="InterPro" id="IPR036390">
    <property type="entry name" value="WH_DNA-bd_sf"/>
</dbReference>
<keyword evidence="3" id="KW-0804">Transcription</keyword>
<keyword evidence="2" id="KW-0238">DNA-binding</keyword>
<reference evidence="5 6" key="1">
    <citation type="journal article" date="2015" name="Genome Announc.">
        <title>Expanding the biotechnology potential of lactobacilli through comparative genomics of 213 strains and associated genera.</title>
        <authorList>
            <person name="Sun Z."/>
            <person name="Harris H.M."/>
            <person name="McCann A."/>
            <person name="Guo C."/>
            <person name="Argimon S."/>
            <person name="Zhang W."/>
            <person name="Yang X."/>
            <person name="Jeffery I.B."/>
            <person name="Cooney J.C."/>
            <person name="Kagawa T.F."/>
            <person name="Liu W."/>
            <person name="Song Y."/>
            <person name="Salvetti E."/>
            <person name="Wrobel A."/>
            <person name="Rasinkangas P."/>
            <person name="Parkhill J."/>
            <person name="Rea M.C."/>
            <person name="O'Sullivan O."/>
            <person name="Ritari J."/>
            <person name="Douillard F.P."/>
            <person name="Paul Ross R."/>
            <person name="Yang R."/>
            <person name="Briner A.E."/>
            <person name="Felis G.E."/>
            <person name="de Vos W.M."/>
            <person name="Barrangou R."/>
            <person name="Klaenhammer T.R."/>
            <person name="Caufield P.W."/>
            <person name="Cui Y."/>
            <person name="Zhang H."/>
            <person name="O'Toole P.W."/>
        </authorList>
    </citation>
    <scope>NUCLEOTIDE SEQUENCE [LARGE SCALE GENOMIC DNA]</scope>
    <source>
        <strain evidence="5 6">DSM 18001</strain>
    </source>
</reference>
<protein>
    <submittedName>
        <fullName evidence="5">Regulatory protein arsr</fullName>
    </submittedName>
</protein>
<dbReference type="GO" id="GO:0003700">
    <property type="term" value="F:DNA-binding transcription factor activity"/>
    <property type="evidence" value="ECO:0007669"/>
    <property type="project" value="InterPro"/>
</dbReference>
<evidence type="ECO:0000256" key="1">
    <source>
        <dbReference type="ARBA" id="ARBA00023015"/>
    </source>
</evidence>
<dbReference type="PATRIC" id="fig|331679.3.peg.824"/>
<dbReference type="PRINTS" id="PR00778">
    <property type="entry name" value="HTHARSR"/>
</dbReference>
<dbReference type="CDD" id="cd00090">
    <property type="entry name" value="HTH_ARSR"/>
    <property type="match status" value="1"/>
</dbReference>
<organism evidence="5 6">
    <name type="scientific">Pediococcus stilesii</name>
    <dbReference type="NCBI Taxonomy" id="331679"/>
    <lineage>
        <taxon>Bacteria</taxon>
        <taxon>Bacillati</taxon>
        <taxon>Bacillota</taxon>
        <taxon>Bacilli</taxon>
        <taxon>Lactobacillales</taxon>
        <taxon>Lactobacillaceae</taxon>
        <taxon>Pediococcus</taxon>
    </lineage>
</organism>
<evidence type="ECO:0000259" key="4">
    <source>
        <dbReference type="PROSITE" id="PS50987"/>
    </source>
</evidence>
<dbReference type="SUPFAM" id="SSF46785">
    <property type="entry name" value="Winged helix' DNA-binding domain"/>
    <property type="match status" value="1"/>
</dbReference>
<comment type="caution">
    <text evidence="5">The sequence shown here is derived from an EMBL/GenBank/DDBJ whole genome shotgun (WGS) entry which is preliminary data.</text>
</comment>
<dbReference type="PANTHER" id="PTHR43132">
    <property type="entry name" value="ARSENICAL RESISTANCE OPERON REPRESSOR ARSR-RELATED"/>
    <property type="match status" value="1"/>
</dbReference>
<dbReference type="GO" id="GO:0003677">
    <property type="term" value="F:DNA binding"/>
    <property type="evidence" value="ECO:0007669"/>
    <property type="project" value="UniProtKB-KW"/>
</dbReference>
<dbReference type="EMBL" id="JQBX01000002">
    <property type="protein sequence ID" value="KRN95027.1"/>
    <property type="molecule type" value="Genomic_DNA"/>
</dbReference>
<dbReference type="Gene3D" id="1.10.10.10">
    <property type="entry name" value="Winged helix-like DNA-binding domain superfamily/Winged helix DNA-binding domain"/>
    <property type="match status" value="1"/>
</dbReference>
<dbReference type="SMART" id="SM00418">
    <property type="entry name" value="HTH_ARSR"/>
    <property type="match status" value="1"/>
</dbReference>
<evidence type="ECO:0000256" key="2">
    <source>
        <dbReference type="ARBA" id="ARBA00023125"/>
    </source>
</evidence>
<dbReference type="PROSITE" id="PS50987">
    <property type="entry name" value="HTH_ARSR_2"/>
    <property type="match status" value="1"/>
</dbReference>
<dbReference type="STRING" id="331679.IV81_GL000819"/>
<dbReference type="AlphaFoldDB" id="A0A0R2KZZ0"/>
<keyword evidence="6" id="KW-1185">Reference proteome</keyword>
<proteinExistence type="predicted"/>
<keyword evidence="1" id="KW-0805">Transcription regulation</keyword>